<evidence type="ECO:0000313" key="10">
    <source>
        <dbReference type="EMBL" id="KAG6016299.1"/>
    </source>
</evidence>
<evidence type="ECO:0000256" key="9">
    <source>
        <dbReference type="SAM" id="MobiDB-lite"/>
    </source>
</evidence>
<feature type="transmembrane region" description="Helical" evidence="8">
    <location>
        <begin position="216"/>
        <end position="237"/>
    </location>
</feature>
<sequence length="370" mass="39866">MAEADTKSCNGEPVDLGMRDLRIGSIFIILVASLVGALTPVVLARQSKMHVPKFTFFICKYIGTGVIIATAWMHLLDPAIDQLGDDCVKDRWLGDYPWALCIALMTIMVMFFVELMVARNDDDDDHGNDSDSSSDLNEVLTLKRQSKSSGARSGDAAGPGPHDLESHGAQRGPDPDTIPGRLDDISYPPGGEDHLAHRDSHKEGDSHKTLSGQLTAIFILEFGVIFHSIFIGLTIGTTGADKLTVLLIVLVFHQMFEGLGLGSRIAVAEWPSSKQWLPFVLAIGFALSTPVGIAAGIGAKPDNAATQKLVNGIFDSVSAGILMYTGLVELLAHEFMFNPHMRRAPLKIQLFAFGCVAIGVTVMALLAKWA</sequence>
<comment type="subcellular location">
    <subcellularLocation>
        <location evidence="1 8">Membrane</location>
        <topology evidence="1 8">Multi-pass membrane protein</topology>
    </subcellularLocation>
</comment>
<dbReference type="GO" id="GO:0071578">
    <property type="term" value="P:zinc ion import across plasma membrane"/>
    <property type="evidence" value="ECO:0007669"/>
    <property type="project" value="TreeGrafter"/>
</dbReference>
<dbReference type="PANTHER" id="PTHR11040:SF69">
    <property type="entry name" value="ZINC-REGULATED TRANSPORTER 2"/>
    <property type="match status" value="1"/>
</dbReference>
<protein>
    <submittedName>
        <fullName evidence="10">Uncharacterized protein</fullName>
    </submittedName>
</protein>
<name>A0A9P7T1Z3_9HYPO</name>
<dbReference type="NCBIfam" id="TIGR00820">
    <property type="entry name" value="zip"/>
    <property type="match status" value="1"/>
</dbReference>
<keyword evidence="11" id="KW-1185">Reference proteome</keyword>
<dbReference type="OrthoDB" id="448280at2759"/>
<keyword evidence="5 8" id="KW-1133">Transmembrane helix</keyword>
<keyword evidence="4 8" id="KW-0812">Transmembrane</keyword>
<keyword evidence="6 8" id="KW-0406">Ion transport</keyword>
<feature type="transmembrane region" description="Helical" evidence="8">
    <location>
        <begin position="23"/>
        <end position="44"/>
    </location>
</feature>
<feature type="transmembrane region" description="Helical" evidence="8">
    <location>
        <begin position="96"/>
        <end position="117"/>
    </location>
</feature>
<gene>
    <name evidence="10" type="ORF">E4U43_003945</name>
</gene>
<evidence type="ECO:0000256" key="1">
    <source>
        <dbReference type="ARBA" id="ARBA00004141"/>
    </source>
</evidence>
<proteinExistence type="inferred from homology"/>
<dbReference type="Pfam" id="PF02535">
    <property type="entry name" value="Zip"/>
    <property type="match status" value="1"/>
</dbReference>
<evidence type="ECO:0000256" key="8">
    <source>
        <dbReference type="RuleBase" id="RU362088"/>
    </source>
</evidence>
<organism evidence="10 11">
    <name type="scientific">Claviceps pusilla</name>
    <dbReference type="NCBI Taxonomy" id="123648"/>
    <lineage>
        <taxon>Eukaryota</taxon>
        <taxon>Fungi</taxon>
        <taxon>Dikarya</taxon>
        <taxon>Ascomycota</taxon>
        <taxon>Pezizomycotina</taxon>
        <taxon>Sordariomycetes</taxon>
        <taxon>Hypocreomycetidae</taxon>
        <taxon>Hypocreales</taxon>
        <taxon>Clavicipitaceae</taxon>
        <taxon>Claviceps</taxon>
    </lineage>
</organism>
<dbReference type="AlphaFoldDB" id="A0A9P7T1Z3"/>
<dbReference type="EMBL" id="SRPW01000259">
    <property type="protein sequence ID" value="KAG6016299.1"/>
    <property type="molecule type" value="Genomic_DNA"/>
</dbReference>
<accession>A0A9P7T1Z3</accession>
<dbReference type="Proteomes" id="UP000748025">
    <property type="component" value="Unassembled WGS sequence"/>
</dbReference>
<feature type="compositionally biased region" description="Basic and acidic residues" evidence="9">
    <location>
        <begin position="191"/>
        <end position="207"/>
    </location>
</feature>
<dbReference type="InterPro" id="IPR004698">
    <property type="entry name" value="Zn/Fe_permease_fun/pln"/>
</dbReference>
<reference evidence="10" key="1">
    <citation type="journal article" date="2020" name="bioRxiv">
        <title>Whole genome comparisons of ergot fungi reveals the divergence and evolution of species within the genus Claviceps are the result of varying mechanisms driving genome evolution and host range expansion.</title>
        <authorList>
            <person name="Wyka S.A."/>
            <person name="Mondo S.J."/>
            <person name="Liu M."/>
            <person name="Dettman J."/>
            <person name="Nalam V."/>
            <person name="Broders K.D."/>
        </authorList>
    </citation>
    <scope>NUCLEOTIDE SEQUENCE</scope>
    <source>
        <strain evidence="10">CCC 602</strain>
    </source>
</reference>
<dbReference type="PANTHER" id="PTHR11040">
    <property type="entry name" value="ZINC/IRON TRANSPORTER"/>
    <property type="match status" value="1"/>
</dbReference>
<feature type="transmembrane region" description="Helical" evidence="8">
    <location>
        <begin position="56"/>
        <end position="76"/>
    </location>
</feature>
<evidence type="ECO:0000256" key="6">
    <source>
        <dbReference type="ARBA" id="ARBA00023065"/>
    </source>
</evidence>
<dbReference type="GO" id="GO:0005886">
    <property type="term" value="C:plasma membrane"/>
    <property type="evidence" value="ECO:0007669"/>
    <property type="project" value="TreeGrafter"/>
</dbReference>
<evidence type="ECO:0000256" key="5">
    <source>
        <dbReference type="ARBA" id="ARBA00022989"/>
    </source>
</evidence>
<feature type="transmembrane region" description="Helical" evidence="8">
    <location>
        <begin position="317"/>
        <end position="336"/>
    </location>
</feature>
<evidence type="ECO:0000256" key="2">
    <source>
        <dbReference type="ARBA" id="ARBA00006939"/>
    </source>
</evidence>
<feature type="transmembrane region" description="Helical" evidence="8">
    <location>
        <begin position="243"/>
        <end position="267"/>
    </location>
</feature>
<comment type="caution">
    <text evidence="10">The sequence shown here is derived from an EMBL/GenBank/DDBJ whole genome shotgun (WGS) entry which is preliminary data.</text>
</comment>
<feature type="transmembrane region" description="Helical" evidence="8">
    <location>
        <begin position="348"/>
        <end position="367"/>
    </location>
</feature>
<feature type="transmembrane region" description="Helical" evidence="8">
    <location>
        <begin position="279"/>
        <end position="297"/>
    </location>
</feature>
<evidence type="ECO:0000313" key="11">
    <source>
        <dbReference type="Proteomes" id="UP000748025"/>
    </source>
</evidence>
<dbReference type="GO" id="GO:0000007">
    <property type="term" value="F:low-affinity zinc ion transmembrane transporter activity"/>
    <property type="evidence" value="ECO:0007669"/>
    <property type="project" value="TreeGrafter"/>
</dbReference>
<dbReference type="InterPro" id="IPR003689">
    <property type="entry name" value="ZIP"/>
</dbReference>
<feature type="region of interest" description="Disordered" evidence="9">
    <location>
        <begin position="144"/>
        <end position="207"/>
    </location>
</feature>
<keyword evidence="3 8" id="KW-0813">Transport</keyword>
<comment type="similarity">
    <text evidence="2 8">Belongs to the ZIP transporter (TC 2.A.5) family.</text>
</comment>
<evidence type="ECO:0000256" key="7">
    <source>
        <dbReference type="ARBA" id="ARBA00023136"/>
    </source>
</evidence>
<evidence type="ECO:0000256" key="4">
    <source>
        <dbReference type="ARBA" id="ARBA00022692"/>
    </source>
</evidence>
<evidence type="ECO:0000256" key="3">
    <source>
        <dbReference type="ARBA" id="ARBA00022448"/>
    </source>
</evidence>
<keyword evidence="7 8" id="KW-0472">Membrane</keyword>